<dbReference type="AlphaFoldDB" id="A0A9P3DHL6"/>
<dbReference type="RefSeq" id="WP_133158946.1">
    <property type="nucleotide sequence ID" value="NZ_BEIU01000026.1"/>
</dbReference>
<proteinExistence type="predicted"/>
<sequence>MATVQFSLTAAQFEALQRLSNPGESLNLTAKRVLSAILSGNTSSNINNVESELTLDTDSTSTEWQLRRLNDRIQAIEIGIEADHYPDQEEYRGQTIAELQERIDKIEADRLSQDHRFGVHIESLEDRIDKIETEIEILTTPKQPATPNNVELVIFLADSEGDPIQFWSGQIWVDALDLAYRYKSRQALTRAMDKLKKRKLPGNGSPGTVIAFAPIENLPENGKSWKRF</sequence>
<name>A0A9P3DHL6_MICAE</name>
<comment type="caution">
    <text evidence="1">The sequence shown here is derived from an EMBL/GenBank/DDBJ whole genome shotgun (WGS) entry which is preliminary data.</text>
</comment>
<dbReference type="EMBL" id="BEYQ01000022">
    <property type="protein sequence ID" value="GBD55406.1"/>
    <property type="molecule type" value="Genomic_DNA"/>
</dbReference>
<evidence type="ECO:0000313" key="2">
    <source>
        <dbReference type="Proteomes" id="UP000236321"/>
    </source>
</evidence>
<accession>A0A9P3DHL6</accession>
<dbReference type="Proteomes" id="UP000236321">
    <property type="component" value="Unassembled WGS sequence"/>
</dbReference>
<reference evidence="2" key="1">
    <citation type="submission" date="2017-12" db="EMBL/GenBank/DDBJ databases">
        <title>Improved Draft Genome Sequence of Microcystis aeruginosa NIES-298, a Microcystin-Producing Cyanobacterium from Lake Kasumigaura, Japan.</title>
        <authorList>
            <person name="Yamaguchi H."/>
            <person name="Suzuki S."/>
            <person name="Kawachi M."/>
        </authorList>
    </citation>
    <scope>NUCLEOTIDE SEQUENCE [LARGE SCALE GENOMIC DNA]</scope>
    <source>
        <strain evidence="2">NIES-298</strain>
    </source>
</reference>
<protein>
    <submittedName>
        <fullName evidence="1">Uncharacterized protein</fullName>
    </submittedName>
</protein>
<evidence type="ECO:0000313" key="1">
    <source>
        <dbReference type="EMBL" id="GBD55406.1"/>
    </source>
</evidence>
<gene>
    <name evidence="1" type="ORF">BGM30_44990</name>
</gene>
<organism evidence="1 2">
    <name type="scientific">Microcystis aeruginosa NIES-298</name>
    <dbReference type="NCBI Taxonomy" id="449468"/>
    <lineage>
        <taxon>Bacteria</taxon>
        <taxon>Bacillati</taxon>
        <taxon>Cyanobacteriota</taxon>
        <taxon>Cyanophyceae</taxon>
        <taxon>Oscillatoriophycideae</taxon>
        <taxon>Chroococcales</taxon>
        <taxon>Microcystaceae</taxon>
        <taxon>Microcystis</taxon>
    </lineage>
</organism>